<evidence type="ECO:0000313" key="2">
    <source>
        <dbReference type="Proteomes" id="UP000516415"/>
    </source>
</evidence>
<accession>A0A7H0XFY6</accession>
<name>A0A7H0XFY6_9CAUD</name>
<dbReference type="EMBL" id="MT740307">
    <property type="protein sequence ID" value="QNR53926.1"/>
    <property type="molecule type" value="Genomic_DNA"/>
</dbReference>
<organism evidence="1 2">
    <name type="scientific">Pseudomonas phage phiK7A1</name>
    <dbReference type="NCBI Taxonomy" id="2759194"/>
    <lineage>
        <taxon>Viruses</taxon>
        <taxon>Duplodnaviria</taxon>
        <taxon>Heunggongvirae</taxon>
        <taxon>Uroviricota</taxon>
        <taxon>Caudoviricetes</taxon>
        <taxon>Vandenendeviridae</taxon>
        <taxon>Gorskivirinae</taxon>
        <taxon>Torinovirus</taxon>
        <taxon>Torinovirus K7A1</taxon>
    </lineage>
</organism>
<keyword evidence="2" id="KW-1185">Reference proteome</keyword>
<protein>
    <submittedName>
        <fullName evidence="1">Uncharacterized protein</fullName>
    </submittedName>
</protein>
<reference evidence="1 2" key="1">
    <citation type="submission" date="2020-07" db="EMBL/GenBank/DDBJ databases">
        <authorList>
            <person name="Martino G."/>
            <person name="Holtappels D."/>
            <person name="Wagemans J."/>
            <person name="Lavigne R."/>
            <person name="Turina M."/>
            <person name="Ciuffo M."/>
        </authorList>
    </citation>
    <scope>NUCLEOTIDE SEQUENCE [LARGE SCALE GENOMIC DNA]</scope>
</reference>
<gene>
    <name evidence="1" type="ORF">phiK7A1_138</name>
</gene>
<dbReference type="Proteomes" id="UP000516415">
    <property type="component" value="Segment"/>
</dbReference>
<evidence type="ECO:0000313" key="1">
    <source>
        <dbReference type="EMBL" id="QNR53926.1"/>
    </source>
</evidence>
<sequence>MELVNYLALKFAEEGLTIADWPEDADGASQDNYEVSIEGWRVPYTRYNGEISTTNKGWECEGDFKYIEEYDEGQTCSREELADFLEANPNYAADVLVARKDAVARIAELNTIAYDAVKEAIQLSHSVDLPYSCGMPAGVADLDENSDWDSSRC</sequence>
<proteinExistence type="predicted"/>